<reference evidence="1" key="1">
    <citation type="submission" date="2021-09" db="EMBL/GenBank/DDBJ databases">
        <authorList>
            <person name="Martin H S."/>
        </authorList>
    </citation>
    <scope>NUCLEOTIDE SEQUENCE</scope>
</reference>
<dbReference type="EMBL" id="CAKASE010000082">
    <property type="protein sequence ID" value="CAG9584809.1"/>
    <property type="molecule type" value="Genomic_DNA"/>
</dbReference>
<dbReference type="Proteomes" id="UP000789524">
    <property type="component" value="Unassembled WGS sequence"/>
</dbReference>
<name>A0A8J2R4P6_9NEOP</name>
<organism evidence="1 2">
    <name type="scientific">Danaus chrysippus</name>
    <name type="common">African queen</name>
    <dbReference type="NCBI Taxonomy" id="151541"/>
    <lineage>
        <taxon>Eukaryota</taxon>
        <taxon>Metazoa</taxon>
        <taxon>Ecdysozoa</taxon>
        <taxon>Arthropoda</taxon>
        <taxon>Hexapoda</taxon>
        <taxon>Insecta</taxon>
        <taxon>Pterygota</taxon>
        <taxon>Neoptera</taxon>
        <taxon>Endopterygota</taxon>
        <taxon>Lepidoptera</taxon>
        <taxon>Glossata</taxon>
        <taxon>Ditrysia</taxon>
        <taxon>Papilionoidea</taxon>
        <taxon>Nymphalidae</taxon>
        <taxon>Danainae</taxon>
        <taxon>Danaini</taxon>
        <taxon>Danaina</taxon>
        <taxon>Danaus</taxon>
        <taxon>Anosia</taxon>
    </lineage>
</organism>
<comment type="caution">
    <text evidence="1">The sequence shown here is derived from an EMBL/GenBank/DDBJ whole genome shotgun (WGS) entry which is preliminary data.</text>
</comment>
<dbReference type="AlphaFoldDB" id="A0A8J2R4P6"/>
<accession>A0A8J2R4P6</accession>
<sequence>MAFSESQLCAFKIHLCASGREELDDEKVANVHFQIGPNVRSERSRIMSITRMPARGRTLAEDVVGAASVHGTTCRLQA</sequence>
<protein>
    <submittedName>
        <fullName evidence="1">(African queen) hypothetical protein</fullName>
    </submittedName>
</protein>
<gene>
    <name evidence="1" type="ORF">DCHRY22_LOCUS15327</name>
</gene>
<evidence type="ECO:0000313" key="2">
    <source>
        <dbReference type="Proteomes" id="UP000789524"/>
    </source>
</evidence>
<keyword evidence="2" id="KW-1185">Reference proteome</keyword>
<evidence type="ECO:0000313" key="1">
    <source>
        <dbReference type="EMBL" id="CAG9584809.1"/>
    </source>
</evidence>
<proteinExistence type="predicted"/>